<dbReference type="GO" id="GO:0016020">
    <property type="term" value="C:membrane"/>
    <property type="evidence" value="ECO:0007669"/>
    <property type="project" value="TreeGrafter"/>
</dbReference>
<dbReference type="Proteomes" id="UP000030762">
    <property type="component" value="Unassembled WGS sequence"/>
</dbReference>
<dbReference type="GO" id="GO:0012505">
    <property type="term" value="C:endomembrane system"/>
    <property type="evidence" value="ECO:0007669"/>
    <property type="project" value="TreeGrafter"/>
</dbReference>
<protein>
    <recommendedName>
        <fullName evidence="3">Cytochrome b5 heme-binding domain-containing protein</fullName>
    </recommendedName>
</protein>
<sequence length="279" mass="29713">MKAAAVSLAAVAGLCYVCYNYSSKRCHGVSSRRISVAELRSQPTWVSLCGVVFDTASLDGFVGADGTFGDIGGHDATLVFSGCLRTTDNANARQRNVAGDIEATLDKEVDKDTLSAAQVATLCSWLATFGLQFPIVGIMADMYRDAKWTSTVRTVLDKSSTSPQGSDGAPKCPLGFGAKRPFPVTLRPCLTTQNGPWIIFNGTRYDVSNAALFDASSPFHVYIGHDITVALALGSLDPKDFDQPLTPDTNLTYAQQKLLAQYQNAFSSTLAVISSSPSS</sequence>
<dbReference type="eggNOG" id="ENOG502QUTW">
    <property type="taxonomic scope" value="Eukaryota"/>
</dbReference>
<evidence type="ECO:0000313" key="2">
    <source>
        <dbReference type="Proteomes" id="UP000030762"/>
    </source>
</evidence>
<name>T0S9P3_SAPDV</name>
<evidence type="ECO:0000313" key="1">
    <source>
        <dbReference type="EMBL" id="EQC41978.1"/>
    </source>
</evidence>
<dbReference type="PANTHER" id="PTHR10281">
    <property type="entry name" value="MEMBRANE-ASSOCIATED PROGESTERONE RECEPTOR COMPONENT-RELATED"/>
    <property type="match status" value="1"/>
</dbReference>
<dbReference type="OrthoDB" id="194358at2759"/>
<dbReference type="RefSeq" id="XP_008604547.1">
    <property type="nucleotide sequence ID" value="XM_008606325.1"/>
</dbReference>
<accession>T0S9P3</accession>
<dbReference type="InParanoid" id="T0S9P3"/>
<dbReference type="EMBL" id="JH767133">
    <property type="protein sequence ID" value="EQC41978.1"/>
    <property type="molecule type" value="Genomic_DNA"/>
</dbReference>
<keyword evidence="2" id="KW-1185">Reference proteome</keyword>
<dbReference type="Gene3D" id="3.10.120.10">
    <property type="entry name" value="Cytochrome b5-like heme/steroid binding domain"/>
    <property type="match status" value="2"/>
</dbReference>
<dbReference type="AlphaFoldDB" id="T0S9P3"/>
<gene>
    <name evidence="1" type="ORF">SDRG_00827</name>
</gene>
<dbReference type="OMA" id="YSSKRCH"/>
<dbReference type="InterPro" id="IPR050577">
    <property type="entry name" value="MAPR/NEUFC/NENF-like"/>
</dbReference>
<dbReference type="GeneID" id="19941554"/>
<dbReference type="InterPro" id="IPR036400">
    <property type="entry name" value="Cyt_B5-like_heme/steroid_sf"/>
</dbReference>
<dbReference type="PANTHER" id="PTHR10281:SF76">
    <property type="entry name" value="CALCUTTA CUP-RELATED"/>
    <property type="match status" value="1"/>
</dbReference>
<dbReference type="VEuPathDB" id="FungiDB:SDRG_00827"/>
<reference evidence="1 2" key="1">
    <citation type="submission" date="2012-04" db="EMBL/GenBank/DDBJ databases">
        <title>The Genome Sequence of Saprolegnia declina VS20.</title>
        <authorList>
            <consortium name="The Broad Institute Genome Sequencing Platform"/>
            <person name="Russ C."/>
            <person name="Nusbaum C."/>
            <person name="Tyler B."/>
            <person name="van West P."/>
            <person name="Dieguez-Uribeondo J."/>
            <person name="de Bruijn I."/>
            <person name="Tripathy S."/>
            <person name="Jiang R."/>
            <person name="Young S.K."/>
            <person name="Zeng Q."/>
            <person name="Gargeya S."/>
            <person name="Fitzgerald M."/>
            <person name="Haas B."/>
            <person name="Abouelleil A."/>
            <person name="Alvarado L."/>
            <person name="Arachchi H.M."/>
            <person name="Berlin A."/>
            <person name="Chapman S.B."/>
            <person name="Goldberg J."/>
            <person name="Griggs A."/>
            <person name="Gujja S."/>
            <person name="Hansen M."/>
            <person name="Howarth C."/>
            <person name="Imamovic A."/>
            <person name="Larimer J."/>
            <person name="McCowen C."/>
            <person name="Montmayeur A."/>
            <person name="Murphy C."/>
            <person name="Neiman D."/>
            <person name="Pearson M."/>
            <person name="Priest M."/>
            <person name="Roberts A."/>
            <person name="Saif S."/>
            <person name="Shea T."/>
            <person name="Sisk P."/>
            <person name="Sykes S."/>
            <person name="Wortman J."/>
            <person name="Nusbaum C."/>
            <person name="Birren B."/>
        </authorList>
    </citation>
    <scope>NUCLEOTIDE SEQUENCE [LARGE SCALE GENOMIC DNA]</scope>
    <source>
        <strain evidence="1 2">VS20</strain>
    </source>
</reference>
<evidence type="ECO:0008006" key="3">
    <source>
        <dbReference type="Google" id="ProtNLM"/>
    </source>
</evidence>
<organism evidence="1 2">
    <name type="scientific">Saprolegnia diclina (strain VS20)</name>
    <dbReference type="NCBI Taxonomy" id="1156394"/>
    <lineage>
        <taxon>Eukaryota</taxon>
        <taxon>Sar</taxon>
        <taxon>Stramenopiles</taxon>
        <taxon>Oomycota</taxon>
        <taxon>Saprolegniomycetes</taxon>
        <taxon>Saprolegniales</taxon>
        <taxon>Saprolegniaceae</taxon>
        <taxon>Saprolegnia</taxon>
    </lineage>
</organism>
<proteinExistence type="predicted"/>